<proteinExistence type="predicted"/>
<dbReference type="PRINTS" id="PR00420">
    <property type="entry name" value="RNGMNOXGNASE"/>
</dbReference>
<evidence type="ECO:0000313" key="6">
    <source>
        <dbReference type="EMBL" id="KAF7162569.1"/>
    </source>
</evidence>
<evidence type="ECO:0000313" key="7">
    <source>
        <dbReference type="Proteomes" id="UP000654922"/>
    </source>
</evidence>
<organism evidence="6 7">
    <name type="scientific">Aspergillus felis</name>
    <dbReference type="NCBI Taxonomy" id="1287682"/>
    <lineage>
        <taxon>Eukaryota</taxon>
        <taxon>Fungi</taxon>
        <taxon>Dikarya</taxon>
        <taxon>Ascomycota</taxon>
        <taxon>Pezizomycotina</taxon>
        <taxon>Eurotiomycetes</taxon>
        <taxon>Eurotiomycetidae</taxon>
        <taxon>Eurotiales</taxon>
        <taxon>Aspergillaceae</taxon>
        <taxon>Aspergillus</taxon>
        <taxon>Aspergillus subgen. Fumigati</taxon>
    </lineage>
</organism>
<dbReference type="AlphaFoldDB" id="A0A8H6USG7"/>
<dbReference type="OrthoDB" id="10016252at2759"/>
<keyword evidence="2" id="KW-0274">FAD</keyword>
<dbReference type="Gene3D" id="3.30.70.2450">
    <property type="match status" value="1"/>
</dbReference>
<dbReference type="Gene3D" id="3.50.50.60">
    <property type="entry name" value="FAD/NAD(P)-binding domain"/>
    <property type="match status" value="1"/>
</dbReference>
<dbReference type="PANTHER" id="PTHR43004">
    <property type="entry name" value="TRK SYSTEM POTASSIUM UPTAKE PROTEIN"/>
    <property type="match status" value="1"/>
</dbReference>
<protein>
    <recommendedName>
        <fullName evidence="5">FAD-binding domain-containing protein</fullName>
    </recommendedName>
</protein>
<sequence length="670" mass="74349">MFPRENSQLSDPESDIKTRRGTTSESISNYTDAAIYNPHKIYNLHLLHLRSAMNTDVVIVGGGPSGLTLGLALARHQVKSIILEKEHDITQDPRGVVLTGDALRSLWTLGLGKHVSWIGQELHSLNFHTTTYQNEPFYITRLDSDELEHALPSTILQSQPRLEYFLRQLVASSEHCTLQSSCEVIGRDEHANGVTVHCLDSSKTPSQIHAAWLVGADGKRGIVRKHFLEPSAGVRQESGIFEYEGTWIAANLKITLPTPQSHPDLPLWAAGHDPESVYDLFWPANWHFCRPPGKPIACGRFGPHSDRLWRHEFAVPEWNDSMDASAIFWENLTPLITRKIRPLHGGCPVDVTFPRDCIEVLRCRPFRFSHRVVNKWFAERTMLIGDAAHVFPPFGGQGVACGVQDAVGLAWRLAILTKVGSLAHSQARQQGLLQSWADERRLGTDNSARLTWQNGELCNKEDSWSLWGQLACVNIIQGFLGVLGMRFSPFGAESQGYRGCARGGFATEHGGGIKLGQVYVQTRLPDSPTLKVELSDQALRRVPTVLTLLVVATPQFSEAEQELVALLRVLQQSGIDPAVLSERSIVQFDPSDSLDDLPGVTRWPVCRIAPADLLIGYPVRPGYSSSQFMRRLGDSRARYVIVRPDNIVIAMSRDLGGLKSSLDALEKSLS</sequence>
<keyword evidence="3" id="KW-0560">Oxidoreductase</keyword>
<evidence type="ECO:0000256" key="1">
    <source>
        <dbReference type="ARBA" id="ARBA00022630"/>
    </source>
</evidence>
<dbReference type="PANTHER" id="PTHR43004:SF17">
    <property type="entry name" value="PUTATIVE-RELATED"/>
    <property type="match status" value="1"/>
</dbReference>
<dbReference type="EMBL" id="JACBAE010001352">
    <property type="protein sequence ID" value="KAF7162569.1"/>
    <property type="molecule type" value="Genomic_DNA"/>
</dbReference>
<gene>
    <name evidence="6" type="ORF">CNMCM5623_007815</name>
</gene>
<dbReference type="InterPro" id="IPR036188">
    <property type="entry name" value="FAD/NAD-bd_sf"/>
</dbReference>
<evidence type="ECO:0000259" key="5">
    <source>
        <dbReference type="Pfam" id="PF01494"/>
    </source>
</evidence>
<feature type="domain" description="FAD-binding" evidence="5">
    <location>
        <begin position="55"/>
        <end position="418"/>
    </location>
</feature>
<dbReference type="Proteomes" id="UP000654922">
    <property type="component" value="Unassembled WGS sequence"/>
</dbReference>
<reference evidence="6" key="1">
    <citation type="submission" date="2020-06" db="EMBL/GenBank/DDBJ databases">
        <title>Draft genome sequences of strains closely related to Aspergillus parafelis and Aspergillus hiratsukae.</title>
        <authorList>
            <person name="Dos Santos R.A.C."/>
            <person name="Rivero-Menendez O."/>
            <person name="Steenwyk J.L."/>
            <person name="Mead M.E."/>
            <person name="Goldman G.H."/>
            <person name="Alastruey-Izquierdo A."/>
            <person name="Rokas A."/>
        </authorList>
    </citation>
    <scope>NUCLEOTIDE SEQUENCE</scope>
    <source>
        <strain evidence="6">CNM-CM5623</strain>
    </source>
</reference>
<evidence type="ECO:0000256" key="3">
    <source>
        <dbReference type="ARBA" id="ARBA00023002"/>
    </source>
</evidence>
<comment type="caution">
    <text evidence="6">The sequence shown here is derived from an EMBL/GenBank/DDBJ whole genome shotgun (WGS) entry which is preliminary data.</text>
</comment>
<dbReference type="InterPro" id="IPR050641">
    <property type="entry name" value="RIFMO-like"/>
</dbReference>
<evidence type="ECO:0000256" key="4">
    <source>
        <dbReference type="SAM" id="MobiDB-lite"/>
    </source>
</evidence>
<dbReference type="InterPro" id="IPR002938">
    <property type="entry name" value="FAD-bd"/>
</dbReference>
<evidence type="ECO:0000256" key="2">
    <source>
        <dbReference type="ARBA" id="ARBA00022827"/>
    </source>
</evidence>
<keyword evidence="1" id="KW-0285">Flavoprotein</keyword>
<feature type="region of interest" description="Disordered" evidence="4">
    <location>
        <begin position="1"/>
        <end position="24"/>
    </location>
</feature>
<dbReference type="GO" id="GO:0016709">
    <property type="term" value="F:oxidoreductase activity, acting on paired donors, with incorporation or reduction of molecular oxygen, NAD(P)H as one donor, and incorporation of one atom of oxygen"/>
    <property type="evidence" value="ECO:0007669"/>
    <property type="project" value="UniProtKB-ARBA"/>
</dbReference>
<dbReference type="SUPFAM" id="SSF51905">
    <property type="entry name" value="FAD/NAD(P)-binding domain"/>
    <property type="match status" value="1"/>
</dbReference>
<dbReference type="Pfam" id="PF01494">
    <property type="entry name" value="FAD_binding_3"/>
    <property type="match status" value="1"/>
</dbReference>
<accession>A0A8H6USG7</accession>
<feature type="compositionally biased region" description="Polar residues" evidence="4">
    <location>
        <begin position="1"/>
        <end position="11"/>
    </location>
</feature>
<name>A0A8H6USG7_9EURO</name>
<dbReference type="GO" id="GO:0071949">
    <property type="term" value="F:FAD binding"/>
    <property type="evidence" value="ECO:0007669"/>
    <property type="project" value="InterPro"/>
</dbReference>